<proteinExistence type="predicted"/>
<organism evidence="1 2">
    <name type="scientific">Emergomyces africanus</name>
    <dbReference type="NCBI Taxonomy" id="1955775"/>
    <lineage>
        <taxon>Eukaryota</taxon>
        <taxon>Fungi</taxon>
        <taxon>Dikarya</taxon>
        <taxon>Ascomycota</taxon>
        <taxon>Pezizomycotina</taxon>
        <taxon>Eurotiomycetes</taxon>
        <taxon>Eurotiomycetidae</taxon>
        <taxon>Onygenales</taxon>
        <taxon>Ajellomycetaceae</taxon>
        <taxon>Emergomyces</taxon>
    </lineage>
</organism>
<dbReference type="EMBL" id="LGUA01000109">
    <property type="protein sequence ID" value="OAX84047.1"/>
    <property type="molecule type" value="Genomic_DNA"/>
</dbReference>
<comment type="caution">
    <text evidence="1">The sequence shown here is derived from an EMBL/GenBank/DDBJ whole genome shotgun (WGS) entry which is preliminary data.</text>
</comment>
<accession>A0A1B7P592</accession>
<reference evidence="1 2" key="1">
    <citation type="submission" date="2015-07" db="EMBL/GenBank/DDBJ databases">
        <title>Emmonsia species relationships and genome sequence.</title>
        <authorList>
            <person name="Cuomo C.A."/>
            <person name="Schwartz I.S."/>
            <person name="Kenyon C."/>
            <person name="de Hoog G.S."/>
            <person name="Govender N.P."/>
            <person name="Botha A."/>
            <person name="Moreno L."/>
            <person name="de Vries M."/>
            <person name="Munoz J.F."/>
            <person name="Stielow J.B."/>
        </authorList>
    </citation>
    <scope>NUCLEOTIDE SEQUENCE [LARGE SCALE GENOMIC DNA]</scope>
    <source>
        <strain evidence="1 2">CBS 136260</strain>
    </source>
</reference>
<dbReference type="Proteomes" id="UP000091918">
    <property type="component" value="Unassembled WGS sequence"/>
</dbReference>
<keyword evidence="2" id="KW-1185">Reference proteome</keyword>
<sequence length="123" mass="13554">MAISTRCQAPEFSTYMIWGKATLSRDIMKAREFVAKAQIRAGFLGLAVGVSLHQVTRQALGLPWADEAVSGIVSEHDPLEPEDLEPLLKLSLLKGSKDGFRSFATPEECFSTRNSIREKETGN</sequence>
<dbReference type="AlphaFoldDB" id="A0A1B7P592"/>
<protein>
    <submittedName>
        <fullName evidence="1">Uncharacterized protein</fullName>
    </submittedName>
</protein>
<evidence type="ECO:0000313" key="1">
    <source>
        <dbReference type="EMBL" id="OAX84047.1"/>
    </source>
</evidence>
<evidence type="ECO:0000313" key="2">
    <source>
        <dbReference type="Proteomes" id="UP000091918"/>
    </source>
</evidence>
<name>A0A1B7P592_9EURO</name>
<gene>
    <name evidence="1" type="ORF">ACJ72_01582</name>
</gene>